<sequence length="157" mass="18194">MRLGKEYRDYIDKCNTTFADIRFHRLTDRPNNAPHWFRDLIALSAAIQNDLPDVPMFRAPTTTVADPNVFCSAKNISTTITKPPCMRCQCFYFHWDMEKRPGVQVEKWKQYKDEADTKQFLKAEYGFNYCAETVAAAQLFSLHTGNIISDVQDDSPR</sequence>
<evidence type="ECO:0000313" key="2">
    <source>
        <dbReference type="Proteomes" id="UP001590951"/>
    </source>
</evidence>
<organism evidence="1 2">
    <name type="scientific">Lepraria finkii</name>
    <dbReference type="NCBI Taxonomy" id="1340010"/>
    <lineage>
        <taxon>Eukaryota</taxon>
        <taxon>Fungi</taxon>
        <taxon>Dikarya</taxon>
        <taxon>Ascomycota</taxon>
        <taxon>Pezizomycotina</taxon>
        <taxon>Lecanoromycetes</taxon>
        <taxon>OSLEUM clade</taxon>
        <taxon>Lecanoromycetidae</taxon>
        <taxon>Lecanorales</taxon>
        <taxon>Lecanorineae</taxon>
        <taxon>Stereocaulaceae</taxon>
        <taxon>Lepraria</taxon>
    </lineage>
</organism>
<gene>
    <name evidence="1" type="ORF">ABVK25_009430</name>
</gene>
<keyword evidence="2" id="KW-1185">Reference proteome</keyword>
<evidence type="ECO:0000313" key="1">
    <source>
        <dbReference type="EMBL" id="KAL2050322.1"/>
    </source>
</evidence>
<proteinExistence type="predicted"/>
<dbReference type="EMBL" id="JBHFEH010000049">
    <property type="protein sequence ID" value="KAL2050322.1"/>
    <property type="molecule type" value="Genomic_DNA"/>
</dbReference>
<accession>A0ABR4AXC6</accession>
<name>A0ABR4AXC6_9LECA</name>
<dbReference type="Proteomes" id="UP001590951">
    <property type="component" value="Unassembled WGS sequence"/>
</dbReference>
<comment type="caution">
    <text evidence="1">The sequence shown here is derived from an EMBL/GenBank/DDBJ whole genome shotgun (WGS) entry which is preliminary data.</text>
</comment>
<reference evidence="1 2" key="1">
    <citation type="submission" date="2024-09" db="EMBL/GenBank/DDBJ databases">
        <title>Rethinking Asexuality: The Enigmatic Case of Functional Sexual Genes in Lepraria (Stereocaulaceae).</title>
        <authorList>
            <person name="Doellman M."/>
            <person name="Sun Y."/>
            <person name="Barcenas-Pena A."/>
            <person name="Lumbsch H.T."/>
            <person name="Grewe F."/>
        </authorList>
    </citation>
    <scope>NUCLEOTIDE SEQUENCE [LARGE SCALE GENOMIC DNA]</scope>
    <source>
        <strain evidence="1 2">Grewe 0041</strain>
    </source>
</reference>
<protein>
    <submittedName>
        <fullName evidence="1">Uncharacterized protein</fullName>
    </submittedName>
</protein>